<feature type="compositionally biased region" description="Low complexity" evidence="1">
    <location>
        <begin position="735"/>
        <end position="745"/>
    </location>
</feature>
<accession>J5RHA2</accession>
<comment type="caution">
    <text evidence="2">The sequence shown here is derived from an EMBL/GenBank/DDBJ whole genome shotgun (WGS) entry which is preliminary data.</text>
</comment>
<gene>
    <name evidence="2" type="ORF">A1Q1_03092</name>
</gene>
<reference evidence="2 3" key="1">
    <citation type="journal article" date="2012" name="Eukaryot. Cell">
        <title>Draft genome sequence of CBS 2479, the standard type strain of Trichosporon asahii.</title>
        <authorList>
            <person name="Yang R.Y."/>
            <person name="Li H.T."/>
            <person name="Zhu H."/>
            <person name="Zhou G.P."/>
            <person name="Wang M."/>
            <person name="Wang L."/>
        </authorList>
    </citation>
    <scope>NUCLEOTIDE SEQUENCE [LARGE SCALE GENOMIC DNA]</scope>
    <source>
        <strain evidence="3">ATCC 90039 / CBS 2479 / JCM 2466 / KCTC 7840 / NCYC 2677 / UAMH 7654</strain>
    </source>
</reference>
<dbReference type="VEuPathDB" id="FungiDB:A1Q1_03092"/>
<proteinExistence type="predicted"/>
<protein>
    <submittedName>
        <fullName evidence="2">Uncharacterized protein</fullName>
    </submittedName>
</protein>
<organism evidence="2 3">
    <name type="scientific">Trichosporon asahii var. asahii (strain ATCC 90039 / CBS 2479 / JCM 2466 / KCTC 7840 / NBRC 103889/ NCYC 2677 / UAMH 7654)</name>
    <name type="common">Yeast</name>
    <dbReference type="NCBI Taxonomy" id="1186058"/>
    <lineage>
        <taxon>Eukaryota</taxon>
        <taxon>Fungi</taxon>
        <taxon>Dikarya</taxon>
        <taxon>Basidiomycota</taxon>
        <taxon>Agaricomycotina</taxon>
        <taxon>Tremellomycetes</taxon>
        <taxon>Trichosporonales</taxon>
        <taxon>Trichosporonaceae</taxon>
        <taxon>Trichosporon</taxon>
    </lineage>
</organism>
<evidence type="ECO:0000313" key="2">
    <source>
        <dbReference type="EMBL" id="EJT52638.1"/>
    </source>
</evidence>
<evidence type="ECO:0000256" key="1">
    <source>
        <dbReference type="SAM" id="MobiDB-lite"/>
    </source>
</evidence>
<sequence>MVPASVPKFPEGVGSIRVLSSADNAAKYWSDLEGIKTTSKSLQLKPHEELDKEGHVAIHGSIQEWPWHYVSEAVFRWLNALDLCRSKSLLRVIWSVAWGHLDASHTEIVSDLCSTLESLNRAACRKGTFPKRFCICDTRCEPLLGEQLFNVTSKPPKNAVGRIYGNQEQPWPFDHLRGDDIIPWLARRLGEHFCRTAWCSPRAIFPPVESGDNAANLSVILDSSNEFDPRSPCAGWKDPWIRLLHCQPSETSVPPREAKWFLYLDRDIRSDHSTDRFPPISWALSTIIEEGITCGTIAMVFASFEACTVEIFAMPRDTSITSKGTTLSDINGVTVLFLSRTSLSLATSLLIAPETRSIICGNLSTNPEVLDSEYVRHVLSESLTVLFSSTGKKRLFSNLEELCGCASQLLQLWQCRPSSRPSVQSDLFASLLLELRYTLTALSAGEQLQEPPFETLVSYRYKTRTASPWVHRIGVLYGCAVGSVALRHLSQFERESEVVSGTQALARPSAPPGASLARALADIAAGGMDSASSAQQVCEESFNLLQGRLMATGASDTEHLAVFLNHSRASLQSVLDTYGDALDHERLIRQFSQSFFFTLLSDALIGGSGEISALLRKGQRAEDLTLPANVTHDENLGLAVLQDVAAVKQSQHCAVPLATLLAAEEQLRSDKKLYVQRLLGLDAEVNPSLDLKQKTEFVDLSPATATLKTKDETPPEAESASESQVVTPAIPHNHSSPTPTSSSGSMDGKRRSAALVLCAVLLWLWYLVSFADSEVNLGKLPLQAARVRRSVTGLSALYVPEGSFVCIVHSSPHGFLRILNIDGQMDLPKPAFVPSERRIDFSQYSRTPPPPSSNVLAR</sequence>
<evidence type="ECO:0000313" key="3">
    <source>
        <dbReference type="Proteomes" id="UP000002748"/>
    </source>
</evidence>
<dbReference type="AlphaFoldDB" id="J5RHA2"/>
<dbReference type="HOGENOM" id="CLU_333229_0_0_1"/>
<dbReference type="GeneID" id="25986605"/>
<dbReference type="EMBL" id="ALBS01000021">
    <property type="protein sequence ID" value="EJT52638.1"/>
    <property type="molecule type" value="Genomic_DNA"/>
</dbReference>
<name>J5RHA2_TRIAS</name>
<dbReference type="KEGG" id="tasa:A1Q1_03092"/>
<dbReference type="Proteomes" id="UP000002748">
    <property type="component" value="Unassembled WGS sequence"/>
</dbReference>
<dbReference type="RefSeq" id="XP_014183657.1">
    <property type="nucleotide sequence ID" value="XM_014328182.1"/>
</dbReference>
<feature type="region of interest" description="Disordered" evidence="1">
    <location>
        <begin position="703"/>
        <end position="747"/>
    </location>
</feature>